<reference evidence="1 2" key="1">
    <citation type="submission" date="2023-12" db="EMBL/GenBank/DDBJ databases">
        <title>Genomic sequences of Capnocytophaga and Parvimonas strains.</title>
        <authorList>
            <person name="Watt R.M."/>
            <person name="Wang M."/>
            <person name="Yang T."/>
            <person name="Tong W.M."/>
        </authorList>
    </citation>
    <scope>NUCLEOTIDE SEQUENCE [LARGE SCALE GENOMIC DNA]</scope>
    <source>
        <strain evidence="1 2">CCUG 13156</strain>
    </source>
</reference>
<evidence type="ECO:0000313" key="1">
    <source>
        <dbReference type="EMBL" id="MEB3041295.1"/>
    </source>
</evidence>
<gene>
    <name evidence="1" type="ORF">VJJ49_11435</name>
</gene>
<accession>A0ABU5YBW7</accession>
<evidence type="ECO:0000313" key="2">
    <source>
        <dbReference type="Proteomes" id="UP001324270"/>
    </source>
</evidence>
<protein>
    <submittedName>
        <fullName evidence="1">Uncharacterized protein</fullName>
    </submittedName>
</protein>
<dbReference type="Proteomes" id="UP001324270">
    <property type="component" value="Unassembled WGS sequence"/>
</dbReference>
<sequence length="136" mass="16217">MKTLSLSAIKDQLKDKNGFIDTSLIRKYIFEKFSDYKFKDPNRGSYASDDVVFALQQGIDWCNDIIKENRLIERKCISLELVFKHKETITDDIYHEFFFDNEDCSYKKTYFIKVELIRNPLTDEKTAYLNIDWVSK</sequence>
<dbReference type="EMBL" id="JAYKBV010000018">
    <property type="protein sequence ID" value="MEB3041295.1"/>
    <property type="molecule type" value="Genomic_DNA"/>
</dbReference>
<name>A0ABU5YBW7_9FLAO</name>
<comment type="caution">
    <text evidence="1">The sequence shown here is derived from an EMBL/GenBank/DDBJ whole genome shotgun (WGS) entry which is preliminary data.</text>
</comment>
<dbReference type="RefSeq" id="WP_323979931.1">
    <property type="nucleotide sequence ID" value="NZ_JAYKBV010000018.1"/>
</dbReference>
<organism evidence="1 2">
    <name type="scientific">Capnocytophaga gingivalis</name>
    <dbReference type="NCBI Taxonomy" id="1017"/>
    <lineage>
        <taxon>Bacteria</taxon>
        <taxon>Pseudomonadati</taxon>
        <taxon>Bacteroidota</taxon>
        <taxon>Flavobacteriia</taxon>
        <taxon>Flavobacteriales</taxon>
        <taxon>Flavobacteriaceae</taxon>
        <taxon>Capnocytophaga</taxon>
    </lineage>
</organism>
<proteinExistence type="predicted"/>
<keyword evidence="2" id="KW-1185">Reference proteome</keyword>